<comment type="caution">
    <text evidence="1">The sequence shown here is derived from an EMBL/GenBank/DDBJ whole genome shotgun (WGS) entry which is preliminary data.</text>
</comment>
<dbReference type="Gene3D" id="3.40.30.10">
    <property type="entry name" value="Glutaredoxin"/>
    <property type="match status" value="1"/>
</dbReference>
<dbReference type="EMBL" id="VOSB01000016">
    <property type="protein sequence ID" value="TXE16709.1"/>
    <property type="molecule type" value="Genomic_DNA"/>
</dbReference>
<dbReference type="AlphaFoldDB" id="A0A5C7B9P6"/>
<dbReference type="STRING" id="1123037.GCA_000425305_02332"/>
<name>A0A5C7B9P6_9FLAO</name>
<accession>A0A5C7B9P6</accession>
<organism evidence="1 2">
    <name type="scientific">Psychroserpens burtonensis</name>
    <dbReference type="NCBI Taxonomy" id="49278"/>
    <lineage>
        <taxon>Bacteria</taxon>
        <taxon>Pseudomonadati</taxon>
        <taxon>Bacteroidota</taxon>
        <taxon>Flavobacteriia</taxon>
        <taxon>Flavobacteriales</taxon>
        <taxon>Flavobacteriaceae</taxon>
        <taxon>Psychroserpens</taxon>
    </lineage>
</organism>
<dbReference type="RefSeq" id="WP_037051902.1">
    <property type="nucleotide sequence ID" value="NZ_VOSB01000016.1"/>
</dbReference>
<dbReference type="GO" id="GO:0016787">
    <property type="term" value="F:hydrolase activity"/>
    <property type="evidence" value="ECO:0007669"/>
    <property type="project" value="UniProtKB-KW"/>
</dbReference>
<dbReference type="OrthoDB" id="1447588at2"/>
<protein>
    <submittedName>
        <fullName evidence="1">Alpha/beta hydrolase</fullName>
    </submittedName>
</protein>
<sequence>MNEKQTVPTIKIYGAKRCHKTRFYINLLDETKLQYSFLDVETNEDHAVELRGLYAHRKLNFPTITIGSKKLRNPSIQDLERWLKKLIPNH</sequence>
<keyword evidence="1" id="KW-0378">Hydrolase</keyword>
<evidence type="ECO:0000313" key="1">
    <source>
        <dbReference type="EMBL" id="TXE16709.1"/>
    </source>
</evidence>
<dbReference type="Proteomes" id="UP000321938">
    <property type="component" value="Unassembled WGS sequence"/>
</dbReference>
<reference evidence="1 2" key="1">
    <citation type="submission" date="2019-08" db="EMBL/GenBank/DDBJ databases">
        <title>Genome of Psychroserpens burtonensis ACAM 167.</title>
        <authorList>
            <person name="Bowman J.P."/>
        </authorList>
    </citation>
    <scope>NUCLEOTIDE SEQUENCE [LARGE SCALE GENOMIC DNA]</scope>
    <source>
        <strain evidence="1 2">ACAM 167</strain>
    </source>
</reference>
<dbReference type="SUPFAM" id="SSF52833">
    <property type="entry name" value="Thioredoxin-like"/>
    <property type="match status" value="1"/>
</dbReference>
<gene>
    <name evidence="1" type="ORF">ES692_11655</name>
</gene>
<dbReference type="InterPro" id="IPR036249">
    <property type="entry name" value="Thioredoxin-like_sf"/>
</dbReference>
<keyword evidence="2" id="KW-1185">Reference proteome</keyword>
<evidence type="ECO:0000313" key="2">
    <source>
        <dbReference type="Proteomes" id="UP000321938"/>
    </source>
</evidence>
<proteinExistence type="predicted"/>